<evidence type="ECO:0000259" key="2">
    <source>
        <dbReference type="Pfam" id="PF07883"/>
    </source>
</evidence>
<evidence type="ECO:0000256" key="1">
    <source>
        <dbReference type="ARBA" id="ARBA00022723"/>
    </source>
</evidence>
<dbReference type="RefSeq" id="WP_014785768.1">
    <property type="nucleotide sequence ID" value="NC_018014.1"/>
</dbReference>
<name>I3ZG31_TERRK</name>
<dbReference type="PANTHER" id="PTHR35848:SF6">
    <property type="entry name" value="CUPIN TYPE-2 DOMAIN-CONTAINING PROTEIN"/>
    <property type="match status" value="1"/>
</dbReference>
<dbReference type="GO" id="GO:0046872">
    <property type="term" value="F:metal ion binding"/>
    <property type="evidence" value="ECO:0007669"/>
    <property type="project" value="UniProtKB-KW"/>
</dbReference>
<organism evidence="3 4">
    <name type="scientific">Terriglobus roseus (strain DSM 18391 / NRRL B-41598 / KBS 63)</name>
    <dbReference type="NCBI Taxonomy" id="926566"/>
    <lineage>
        <taxon>Bacteria</taxon>
        <taxon>Pseudomonadati</taxon>
        <taxon>Acidobacteriota</taxon>
        <taxon>Terriglobia</taxon>
        <taxon>Terriglobales</taxon>
        <taxon>Acidobacteriaceae</taxon>
        <taxon>Terriglobus</taxon>
    </lineage>
</organism>
<dbReference type="eggNOG" id="COG0662">
    <property type="taxonomic scope" value="Bacteria"/>
</dbReference>
<dbReference type="Proteomes" id="UP000006056">
    <property type="component" value="Chromosome"/>
</dbReference>
<dbReference type="EMBL" id="CP003379">
    <property type="protein sequence ID" value="AFL88199.1"/>
    <property type="molecule type" value="Genomic_DNA"/>
</dbReference>
<gene>
    <name evidence="3" type="ordered locus">Terro_1909</name>
</gene>
<dbReference type="InterPro" id="IPR051610">
    <property type="entry name" value="GPI/OXD"/>
</dbReference>
<reference evidence="3 4" key="1">
    <citation type="submission" date="2012-06" db="EMBL/GenBank/DDBJ databases">
        <title>Complete genome of Terriglobus roseus DSM 18391.</title>
        <authorList>
            <consortium name="US DOE Joint Genome Institute (JGI-PGF)"/>
            <person name="Lucas S."/>
            <person name="Copeland A."/>
            <person name="Lapidus A."/>
            <person name="Glavina del Rio T."/>
            <person name="Dalin E."/>
            <person name="Tice H."/>
            <person name="Bruce D."/>
            <person name="Goodwin L."/>
            <person name="Pitluck S."/>
            <person name="Peters L."/>
            <person name="Mikhailova N."/>
            <person name="Munk A.C.C."/>
            <person name="Kyrpides N."/>
            <person name="Mavromatis K."/>
            <person name="Ivanova N."/>
            <person name="Brettin T."/>
            <person name="Detter J.C."/>
            <person name="Han C."/>
            <person name="Larimer F."/>
            <person name="Land M."/>
            <person name="Hauser L."/>
            <person name="Markowitz V."/>
            <person name="Cheng J.-F."/>
            <person name="Hugenholtz P."/>
            <person name="Woyke T."/>
            <person name="Wu D."/>
            <person name="Brambilla E."/>
            <person name="Klenk H.-P."/>
            <person name="Eisen J.A."/>
        </authorList>
    </citation>
    <scope>NUCLEOTIDE SEQUENCE [LARGE SCALE GENOMIC DNA]</scope>
    <source>
        <strain evidence="4">DSM 18391 / NRRL B-41598 / KBS 63</strain>
    </source>
</reference>
<keyword evidence="4" id="KW-1185">Reference proteome</keyword>
<dbReference type="SUPFAM" id="SSF51182">
    <property type="entry name" value="RmlC-like cupins"/>
    <property type="match status" value="1"/>
</dbReference>
<dbReference type="HOGENOM" id="CLU_141551_0_0_0"/>
<dbReference type="AlphaFoldDB" id="I3ZG31"/>
<dbReference type="Pfam" id="PF07883">
    <property type="entry name" value="Cupin_2"/>
    <property type="match status" value="1"/>
</dbReference>
<evidence type="ECO:0000313" key="4">
    <source>
        <dbReference type="Proteomes" id="UP000006056"/>
    </source>
</evidence>
<proteinExistence type="predicted"/>
<sequence length="150" mass="15743">MNRRKFLAATAVMPSAIAQTSQPITHVDTKTTGARLKSSVVKAKGLPAEGDSPGAKAMVSFNGPTLQLEGIASGACTLEPGARPHPPHRHPEEELMIIASGTGEIVVDGVTSQVQAGDMMYAEANVLHGITNTGKTVMTFYFTKIMAKPV</sequence>
<dbReference type="STRING" id="926566.Terro_1909"/>
<dbReference type="InterPro" id="IPR014710">
    <property type="entry name" value="RmlC-like_jellyroll"/>
</dbReference>
<keyword evidence="1" id="KW-0479">Metal-binding</keyword>
<dbReference type="PANTHER" id="PTHR35848">
    <property type="entry name" value="OXALATE-BINDING PROTEIN"/>
    <property type="match status" value="1"/>
</dbReference>
<dbReference type="InterPro" id="IPR011051">
    <property type="entry name" value="RmlC_Cupin_sf"/>
</dbReference>
<dbReference type="InterPro" id="IPR013096">
    <property type="entry name" value="Cupin_2"/>
</dbReference>
<evidence type="ECO:0000313" key="3">
    <source>
        <dbReference type="EMBL" id="AFL88199.1"/>
    </source>
</evidence>
<dbReference type="Gene3D" id="2.60.120.10">
    <property type="entry name" value="Jelly Rolls"/>
    <property type="match status" value="1"/>
</dbReference>
<dbReference type="KEGG" id="trs:Terro_1909"/>
<accession>I3ZG31</accession>
<dbReference type="OrthoDB" id="118229at2"/>
<feature type="domain" description="Cupin type-2" evidence="2">
    <location>
        <begin position="76"/>
        <end position="141"/>
    </location>
</feature>
<protein>
    <submittedName>
        <fullName evidence="3">Cupin domain-containing protein</fullName>
    </submittedName>
</protein>